<evidence type="ECO:0000313" key="2">
    <source>
        <dbReference type="EMBL" id="AKI99760.1"/>
    </source>
</evidence>
<proteinExistence type="predicted"/>
<keyword evidence="1" id="KW-0732">Signal</keyword>
<dbReference type="EMBL" id="QUMU01000009">
    <property type="protein sequence ID" value="REG27709.1"/>
    <property type="molecule type" value="Genomic_DNA"/>
</dbReference>
<evidence type="ECO:0000256" key="1">
    <source>
        <dbReference type="SAM" id="SignalP"/>
    </source>
</evidence>
<sequence>MNSPSLFRAVAAAGLSLAVVACGPQEELSSPELNPATLETPLAGPRLSPVEARAAAAAAISGVITTDEVLGISYVRPHGVRPTLVADEVPAYAVSVTWSGGDGVLVRELVYVDVHDGAVLLRVPLEERPALAN</sequence>
<dbReference type="KEGG" id="age:AA314_01387"/>
<reference evidence="3 5" key="2">
    <citation type="submission" date="2018-08" db="EMBL/GenBank/DDBJ databases">
        <title>Genomic Encyclopedia of Archaeal and Bacterial Type Strains, Phase II (KMG-II): from individual species to whole genera.</title>
        <authorList>
            <person name="Goeker M."/>
        </authorList>
    </citation>
    <scope>NUCLEOTIDE SEQUENCE [LARGE SCALE GENOMIC DNA]</scope>
    <source>
        <strain evidence="3 5">DSM 2261</strain>
    </source>
</reference>
<evidence type="ECO:0000313" key="4">
    <source>
        <dbReference type="Proteomes" id="UP000035579"/>
    </source>
</evidence>
<feature type="chain" id="PRO_5042098461" description="Lipoprotein" evidence="1">
    <location>
        <begin position="22"/>
        <end position="133"/>
    </location>
</feature>
<gene>
    <name evidence="2" type="ORF">AA314_01387</name>
    <name evidence="3" type="ORF">ATI61_10944</name>
</gene>
<feature type="signal peptide" evidence="1">
    <location>
        <begin position="1"/>
        <end position="21"/>
    </location>
</feature>
<accession>A0AAC8TCU6</accession>
<name>A0AAC8TCU6_9BACT</name>
<dbReference type="Proteomes" id="UP000035579">
    <property type="component" value="Chromosome"/>
</dbReference>
<dbReference type="AlphaFoldDB" id="A0AAC8TCU6"/>
<dbReference type="EMBL" id="CP011509">
    <property type="protein sequence ID" value="AKI99760.1"/>
    <property type="molecule type" value="Genomic_DNA"/>
</dbReference>
<keyword evidence="5" id="KW-1185">Reference proteome</keyword>
<organism evidence="2 4">
    <name type="scientific">Archangium gephyra</name>
    <dbReference type="NCBI Taxonomy" id="48"/>
    <lineage>
        <taxon>Bacteria</taxon>
        <taxon>Pseudomonadati</taxon>
        <taxon>Myxococcota</taxon>
        <taxon>Myxococcia</taxon>
        <taxon>Myxococcales</taxon>
        <taxon>Cystobacterineae</taxon>
        <taxon>Archangiaceae</taxon>
        <taxon>Archangium</taxon>
    </lineage>
</organism>
<dbReference type="RefSeq" id="WP_047854772.1">
    <property type="nucleotide sequence ID" value="NZ_CP011509.1"/>
</dbReference>
<dbReference type="Proteomes" id="UP000256345">
    <property type="component" value="Unassembled WGS sequence"/>
</dbReference>
<evidence type="ECO:0008006" key="6">
    <source>
        <dbReference type="Google" id="ProtNLM"/>
    </source>
</evidence>
<evidence type="ECO:0000313" key="3">
    <source>
        <dbReference type="EMBL" id="REG27709.1"/>
    </source>
</evidence>
<evidence type="ECO:0000313" key="5">
    <source>
        <dbReference type="Proteomes" id="UP000256345"/>
    </source>
</evidence>
<reference evidence="2 4" key="1">
    <citation type="submission" date="2015-05" db="EMBL/GenBank/DDBJ databases">
        <title>Genome assembly of Archangium gephyra DSM 2261.</title>
        <authorList>
            <person name="Sharma G."/>
            <person name="Subramanian S."/>
        </authorList>
    </citation>
    <scope>NUCLEOTIDE SEQUENCE [LARGE SCALE GENOMIC DNA]</scope>
    <source>
        <strain evidence="2 4">DSM 2261</strain>
    </source>
</reference>
<protein>
    <recommendedName>
        <fullName evidence="6">Lipoprotein</fullName>
    </recommendedName>
</protein>